<evidence type="ECO:0000313" key="1">
    <source>
        <dbReference type="EMBL" id="WAC02648.1"/>
    </source>
</evidence>
<gene>
    <name evidence="1" type="ORF">N7U66_02895</name>
</gene>
<protein>
    <submittedName>
        <fullName evidence="1">Uncharacterized protein</fullName>
    </submittedName>
</protein>
<evidence type="ECO:0000313" key="2">
    <source>
        <dbReference type="Proteomes" id="UP001164705"/>
    </source>
</evidence>
<dbReference type="KEGG" id="lnu:N7U66_02895"/>
<organism evidence="1 2">
    <name type="scientific">Lacinutrix neustonica</name>
    <dbReference type="NCBI Taxonomy" id="2980107"/>
    <lineage>
        <taxon>Bacteria</taxon>
        <taxon>Pseudomonadati</taxon>
        <taxon>Bacteroidota</taxon>
        <taxon>Flavobacteriia</taxon>
        <taxon>Flavobacteriales</taxon>
        <taxon>Flavobacteriaceae</taxon>
        <taxon>Lacinutrix</taxon>
    </lineage>
</organism>
<dbReference type="RefSeq" id="WP_267677245.1">
    <property type="nucleotide sequence ID" value="NZ_CP113088.1"/>
</dbReference>
<name>A0A9E8MW85_9FLAO</name>
<proteinExistence type="predicted"/>
<dbReference type="EMBL" id="CP113088">
    <property type="protein sequence ID" value="WAC02648.1"/>
    <property type="molecule type" value="Genomic_DNA"/>
</dbReference>
<reference evidence="1" key="1">
    <citation type="submission" date="2022-11" db="EMBL/GenBank/DDBJ databases">
        <title>Lacinutrix neustonica HL-RS19T sp. nov., isolated from the surface microlayer sample of brackish Lake Shihwa.</title>
        <authorList>
            <person name="Choi J.Y."/>
            <person name="Hwang C.Y."/>
        </authorList>
    </citation>
    <scope>NUCLEOTIDE SEQUENCE</scope>
    <source>
        <strain evidence="1">HL-RS19</strain>
    </source>
</reference>
<dbReference type="AlphaFoldDB" id="A0A9E8MW85"/>
<accession>A0A9E8MW85</accession>
<keyword evidence="2" id="KW-1185">Reference proteome</keyword>
<dbReference type="Proteomes" id="UP001164705">
    <property type="component" value="Chromosome"/>
</dbReference>
<sequence length="304" mass="34650">MPNGGNGVYLFQWQKRITGNWVNIGGANSQNLNLGILYETTQYKRLVTSGGFTNTSNSVTITVVISEISNNTIQYHGSYDNQLIGSIPTGGNGSYEYQYLFVIDNILLGWSKQTIALLKSERLIAPPRPESYRFSTPWSTNKDYFDLLSNGTLSYAYERGIPIKVYRRVRSGTEVSISFSNQVIITPWYRTSNNLEDVLENGIPFSRLEDISETQITNIISIKLYPNPTSKLINFDIGINKFAKVRIMLFSIDLSVNDIVFDNYIDSKKVIKYHIPNHYRAGLYKYKVFVDNEELKNGTLILKR</sequence>